<feature type="domain" description="SLS1 second KH" evidence="3">
    <location>
        <begin position="311"/>
        <end position="360"/>
    </location>
</feature>
<dbReference type="InterPro" id="IPR048400">
    <property type="entry name" value="SLS1_N"/>
</dbReference>
<feature type="compositionally biased region" description="Basic and acidic residues" evidence="1">
    <location>
        <begin position="42"/>
        <end position="58"/>
    </location>
</feature>
<name>A0A9W4JX04_9EURO</name>
<dbReference type="EMBL" id="CAJVPD010000271">
    <property type="protein sequence ID" value="CAG8415911.1"/>
    <property type="molecule type" value="Genomic_DNA"/>
</dbReference>
<organism evidence="5 6">
    <name type="scientific">Penicillium salamii</name>
    <dbReference type="NCBI Taxonomy" id="1612424"/>
    <lineage>
        <taxon>Eukaryota</taxon>
        <taxon>Fungi</taxon>
        <taxon>Dikarya</taxon>
        <taxon>Ascomycota</taxon>
        <taxon>Pezizomycotina</taxon>
        <taxon>Eurotiomycetes</taxon>
        <taxon>Eurotiomycetidae</taxon>
        <taxon>Eurotiales</taxon>
        <taxon>Aspergillaceae</taxon>
        <taxon>Penicillium</taxon>
    </lineage>
</organism>
<proteinExistence type="predicted"/>
<dbReference type="OrthoDB" id="272672at2759"/>
<evidence type="ECO:0008006" key="7">
    <source>
        <dbReference type="Google" id="ProtNLM"/>
    </source>
</evidence>
<dbReference type="InterPro" id="IPR048401">
    <property type="entry name" value="SLS1_C"/>
</dbReference>
<feature type="region of interest" description="Disordered" evidence="1">
    <location>
        <begin position="42"/>
        <end position="106"/>
    </location>
</feature>
<evidence type="ECO:0000259" key="2">
    <source>
        <dbReference type="Pfam" id="PF20776"/>
    </source>
</evidence>
<dbReference type="InterPro" id="IPR048748">
    <property type="entry name" value="SLS1_KH2"/>
</dbReference>
<dbReference type="Pfam" id="PF20778">
    <property type="entry name" value="SLS1_C"/>
    <property type="match status" value="1"/>
</dbReference>
<dbReference type="AlphaFoldDB" id="A0A9W4JX04"/>
<feature type="domain" description="SLS1 C-terminal" evidence="4">
    <location>
        <begin position="392"/>
        <end position="748"/>
    </location>
</feature>
<evidence type="ECO:0000313" key="6">
    <source>
        <dbReference type="Proteomes" id="UP001152592"/>
    </source>
</evidence>
<feature type="domain" description="SLS1 N-terminal" evidence="2">
    <location>
        <begin position="128"/>
        <end position="224"/>
    </location>
</feature>
<evidence type="ECO:0000259" key="3">
    <source>
        <dbReference type="Pfam" id="PF20777"/>
    </source>
</evidence>
<dbReference type="Pfam" id="PF20777">
    <property type="entry name" value="KH_SLS1_2"/>
    <property type="match status" value="1"/>
</dbReference>
<dbReference type="Proteomes" id="UP001152592">
    <property type="component" value="Unassembled WGS sequence"/>
</dbReference>
<reference evidence="5" key="1">
    <citation type="submission" date="2021-07" db="EMBL/GenBank/DDBJ databases">
        <authorList>
            <person name="Branca A.L. A."/>
        </authorList>
    </citation>
    <scope>NUCLEOTIDE SEQUENCE</scope>
</reference>
<sequence>MLRRPAGKALGSLRIHTPTYRRPCLTYPCTILPRYQSDWKSDEREALDRQDTEHEKKSRQPPTSDARVTLDVNSLGKPGEIVVVSPRPRAPPRRTHKPKTKDGAQNRETVSTILDALDEEALDPSYTIIHESIEAIRGSHGLKQTLPASEFKGMLSELKSSYKTTQLSDYIAEYRRDRRDRSGFKKKEMWTWVPSKRFTPEGTRQSGKLQLAEVIVRECWEMAVDGEVGRLDLPLSAQHMTLLVHAKHFSFHELANLHHCGIDLSQSADLISITGKRIDCEAVVEIIRDTTTRAREEDVGINTHINGDGNQTFTPDFLEWVNTTYGVLVEHRFNKPPAKIFYLAENKSGAENARRTLNLALSNTTSPSTPFSTYLPASELATVYSYRPEAHASWFERQKSWFRWAMSSSQNEEAESLDTPFFDKHQTRLSDELLKVLQNTPPSEVSSGNHLHESVTATFGKCLFMQKPSFDDASVMSPTQLGKLSLPRIFTKDGPLMTQLMNALWPGLPRKETESYRLRLIPTSSSHDLPELEIEVAMEPQFDGEIAIESVRAIQSTNSVDYLLPENSLDLRFTRTISQDIWKEPSPDTQDMEYAPRKVRVAPCVEEMLQSIKRPLQGLFVAAESSSTHPPLPPFCQLSLPSDLARQFGLRKGRKNASDSNSEENVAVEYMFLPLSDIRGAIVQKYDFDGRPLHYQQYDSGPFLATRANQVSLLMSLPSNGGLASENDDSQEDLNQQFHDFYNTACDMAFKVHGSRYAE</sequence>
<comment type="caution">
    <text evidence="5">The sequence shown here is derived from an EMBL/GenBank/DDBJ whole genome shotgun (WGS) entry which is preliminary data.</text>
</comment>
<evidence type="ECO:0000256" key="1">
    <source>
        <dbReference type="SAM" id="MobiDB-lite"/>
    </source>
</evidence>
<feature type="compositionally biased region" description="Basic residues" evidence="1">
    <location>
        <begin position="90"/>
        <end position="99"/>
    </location>
</feature>
<evidence type="ECO:0000313" key="5">
    <source>
        <dbReference type="EMBL" id="CAG8415911.1"/>
    </source>
</evidence>
<protein>
    <recommendedName>
        <fullName evidence="7">Mitochondrial inner-membrane-bound regulator-domain-containing protein</fullName>
    </recommendedName>
</protein>
<gene>
    <name evidence="5" type="ORF">PSALAMII_LOCUS9206</name>
</gene>
<dbReference type="Pfam" id="PF20776">
    <property type="entry name" value="SLS1_N"/>
    <property type="match status" value="1"/>
</dbReference>
<evidence type="ECO:0000259" key="4">
    <source>
        <dbReference type="Pfam" id="PF20778"/>
    </source>
</evidence>
<accession>A0A9W4JX04</accession>